<sequence length="131" mass="15049">GYLTPSLFTISLDCSLAQPQKRDRAKLKRTIGSAERINRTDLSYIQDMYRYRVRKRASLQTPHILDTNGLDFYLQVRALQTAICKNQAPQRQFLSPGCLSVEHNEPFTVRVVSSSAVKQNKHICTTKIYLF</sequence>
<name>A0ABU7A4Z2_9TELE</name>
<dbReference type="Proteomes" id="UP001345963">
    <property type="component" value="Unassembled WGS sequence"/>
</dbReference>
<accession>A0ABU7A4Z2</accession>
<organism evidence="1 2">
    <name type="scientific">Ataeniobius toweri</name>
    <dbReference type="NCBI Taxonomy" id="208326"/>
    <lineage>
        <taxon>Eukaryota</taxon>
        <taxon>Metazoa</taxon>
        <taxon>Chordata</taxon>
        <taxon>Craniata</taxon>
        <taxon>Vertebrata</taxon>
        <taxon>Euteleostomi</taxon>
        <taxon>Actinopterygii</taxon>
        <taxon>Neopterygii</taxon>
        <taxon>Teleostei</taxon>
        <taxon>Neoteleostei</taxon>
        <taxon>Acanthomorphata</taxon>
        <taxon>Ovalentaria</taxon>
        <taxon>Atherinomorphae</taxon>
        <taxon>Cyprinodontiformes</taxon>
        <taxon>Goodeidae</taxon>
        <taxon>Ataeniobius</taxon>
    </lineage>
</organism>
<dbReference type="EMBL" id="JAHUTI010001900">
    <property type="protein sequence ID" value="MED6233162.1"/>
    <property type="molecule type" value="Genomic_DNA"/>
</dbReference>
<evidence type="ECO:0000313" key="2">
    <source>
        <dbReference type="Proteomes" id="UP001345963"/>
    </source>
</evidence>
<reference evidence="1 2" key="1">
    <citation type="submission" date="2021-07" db="EMBL/GenBank/DDBJ databases">
        <authorList>
            <person name="Palmer J.M."/>
        </authorList>
    </citation>
    <scope>NUCLEOTIDE SEQUENCE [LARGE SCALE GENOMIC DNA]</scope>
    <source>
        <strain evidence="1 2">AT_MEX2019</strain>
        <tissue evidence="1">Muscle</tissue>
    </source>
</reference>
<comment type="caution">
    <text evidence="1">The sequence shown here is derived from an EMBL/GenBank/DDBJ whole genome shotgun (WGS) entry which is preliminary data.</text>
</comment>
<protein>
    <submittedName>
        <fullName evidence="1">Uncharacterized protein</fullName>
    </submittedName>
</protein>
<gene>
    <name evidence="1" type="ORF">ATANTOWER_007704</name>
</gene>
<feature type="non-terminal residue" evidence="1">
    <location>
        <position position="1"/>
    </location>
</feature>
<evidence type="ECO:0000313" key="1">
    <source>
        <dbReference type="EMBL" id="MED6233162.1"/>
    </source>
</evidence>
<proteinExistence type="predicted"/>
<keyword evidence="2" id="KW-1185">Reference proteome</keyword>